<evidence type="ECO:0000259" key="1">
    <source>
        <dbReference type="Pfam" id="PF13649"/>
    </source>
</evidence>
<proteinExistence type="predicted"/>
<dbReference type="Proteomes" id="UP000249061">
    <property type="component" value="Unassembled WGS sequence"/>
</dbReference>
<feature type="domain" description="Methyltransferase" evidence="1">
    <location>
        <begin position="165"/>
        <end position="229"/>
    </location>
</feature>
<accession>A0A2W5T3F4</accession>
<comment type="caution">
    <text evidence="2">The sequence shown here is derived from an EMBL/GenBank/DDBJ whole genome shotgun (WGS) entry which is preliminary data.</text>
</comment>
<dbReference type="Gene3D" id="3.40.50.150">
    <property type="entry name" value="Vaccinia Virus protein VP39"/>
    <property type="match status" value="1"/>
</dbReference>
<organism evidence="2 3">
    <name type="scientific">Archangium gephyra</name>
    <dbReference type="NCBI Taxonomy" id="48"/>
    <lineage>
        <taxon>Bacteria</taxon>
        <taxon>Pseudomonadati</taxon>
        <taxon>Myxococcota</taxon>
        <taxon>Myxococcia</taxon>
        <taxon>Myxococcales</taxon>
        <taxon>Cystobacterineae</taxon>
        <taxon>Archangiaceae</taxon>
        <taxon>Archangium</taxon>
    </lineage>
</organism>
<dbReference type="SUPFAM" id="SSF53335">
    <property type="entry name" value="S-adenosyl-L-methionine-dependent methyltransferases"/>
    <property type="match status" value="1"/>
</dbReference>
<dbReference type="EMBL" id="QFQP01000037">
    <property type="protein sequence ID" value="PZR06606.1"/>
    <property type="molecule type" value="Genomic_DNA"/>
</dbReference>
<dbReference type="Pfam" id="PF13649">
    <property type="entry name" value="Methyltransf_25"/>
    <property type="match status" value="1"/>
</dbReference>
<gene>
    <name evidence="2" type="ORF">DI536_30070</name>
</gene>
<dbReference type="CDD" id="cd02440">
    <property type="entry name" value="AdoMet_MTases"/>
    <property type="match status" value="1"/>
</dbReference>
<protein>
    <recommendedName>
        <fullName evidence="1">Methyltransferase domain-containing protein</fullName>
    </recommendedName>
</protein>
<name>A0A2W5T3F4_9BACT</name>
<dbReference type="AlphaFoldDB" id="A0A2W5T3F4"/>
<evidence type="ECO:0000313" key="2">
    <source>
        <dbReference type="EMBL" id="PZR06606.1"/>
    </source>
</evidence>
<sequence>MTVGPWWAQRAAQLLEPKRLDGLELGALWRLNESLHFVRENVEPKLLLVDLARAPALAALWAAFQLREIEVRSALRSSNARVARSISSGSLNKVDFRSGWEALGFATNEQDAGTPADDYLDGLFDSPRAEQSAELPLLGSPNMATRARKAADFLSTMEPSGDDVVFDLGSGSGKMALTVSTSCDARVVGVEICAPYVDASRVSAKSLSLLNCRFDCVDVREADLSEGSIFYLYFPFRGALAQSVAERLGGLAKHKDIRIYATGPLGEFGVHFEREVTKGTLSLSGKRGEFGETLLLQSA</sequence>
<dbReference type="InterPro" id="IPR041698">
    <property type="entry name" value="Methyltransf_25"/>
</dbReference>
<evidence type="ECO:0000313" key="3">
    <source>
        <dbReference type="Proteomes" id="UP000249061"/>
    </source>
</evidence>
<dbReference type="InterPro" id="IPR029063">
    <property type="entry name" value="SAM-dependent_MTases_sf"/>
</dbReference>
<reference evidence="2 3" key="1">
    <citation type="submission" date="2017-08" db="EMBL/GenBank/DDBJ databases">
        <title>Infants hospitalized years apart are colonized by the same room-sourced microbial strains.</title>
        <authorList>
            <person name="Brooks B."/>
            <person name="Olm M.R."/>
            <person name="Firek B.A."/>
            <person name="Baker R."/>
            <person name="Thomas B.C."/>
            <person name="Morowitz M.J."/>
            <person name="Banfield J.F."/>
        </authorList>
    </citation>
    <scope>NUCLEOTIDE SEQUENCE [LARGE SCALE GENOMIC DNA]</scope>
    <source>
        <strain evidence="2">S2_003_000_R2_14</strain>
    </source>
</reference>